<organism evidence="6 7">
    <name type="scientific">Thermoanaerobacter mathranii subsp. mathranii (strain DSM 11426 / CCUG 53645 / CIP 108742 / A3)</name>
    <dbReference type="NCBI Taxonomy" id="583358"/>
    <lineage>
        <taxon>Bacteria</taxon>
        <taxon>Bacillati</taxon>
        <taxon>Bacillota</taxon>
        <taxon>Clostridia</taxon>
        <taxon>Thermoanaerobacterales</taxon>
        <taxon>Thermoanaerobacteraceae</taxon>
        <taxon>Thermoanaerobacter</taxon>
    </lineage>
</organism>
<accession>A0ABN3Z5X1</accession>
<evidence type="ECO:0000256" key="5">
    <source>
        <dbReference type="RuleBase" id="RU363041"/>
    </source>
</evidence>
<feature type="transmembrane region" description="Helical" evidence="5">
    <location>
        <begin position="12"/>
        <end position="33"/>
    </location>
</feature>
<dbReference type="Proteomes" id="UP000002064">
    <property type="component" value="Chromosome"/>
</dbReference>
<proteinExistence type="inferred from homology"/>
<gene>
    <name evidence="6" type="ordered locus">Tmath_1406</name>
</gene>
<evidence type="ECO:0000256" key="3">
    <source>
        <dbReference type="ARBA" id="ARBA00022989"/>
    </source>
</evidence>
<evidence type="ECO:0000256" key="2">
    <source>
        <dbReference type="ARBA" id="ARBA00022692"/>
    </source>
</evidence>
<keyword evidence="5" id="KW-1003">Cell membrane</keyword>
<feature type="transmembrane region" description="Helical" evidence="5">
    <location>
        <begin position="94"/>
        <end position="111"/>
    </location>
</feature>
<comment type="similarity">
    <text evidence="5">Belongs to the 4-toluene sulfonate uptake permease (TSUP) (TC 2.A.102) family.</text>
</comment>
<feature type="transmembrane region" description="Helical" evidence="5">
    <location>
        <begin position="40"/>
        <end position="59"/>
    </location>
</feature>
<keyword evidence="3 5" id="KW-1133">Transmembrane helix</keyword>
<dbReference type="InterPro" id="IPR002781">
    <property type="entry name" value="TM_pro_TauE-like"/>
</dbReference>
<keyword evidence="4 5" id="KW-0472">Membrane</keyword>
<dbReference type="EMBL" id="CP002032">
    <property type="protein sequence ID" value="ADH61119.1"/>
    <property type="molecule type" value="Genomic_DNA"/>
</dbReference>
<evidence type="ECO:0000256" key="4">
    <source>
        <dbReference type="ARBA" id="ARBA00023136"/>
    </source>
</evidence>
<keyword evidence="7" id="KW-1185">Reference proteome</keyword>
<protein>
    <recommendedName>
        <fullName evidence="5">Probable membrane transporter protein</fullName>
    </recommendedName>
</protein>
<dbReference type="Pfam" id="PF01925">
    <property type="entry name" value="TauE"/>
    <property type="match status" value="1"/>
</dbReference>
<evidence type="ECO:0000256" key="1">
    <source>
        <dbReference type="ARBA" id="ARBA00004141"/>
    </source>
</evidence>
<comment type="subcellular location">
    <subcellularLocation>
        <location evidence="5">Cell membrane</location>
        <topology evidence="5">Multi-pass membrane protein</topology>
    </subcellularLocation>
    <subcellularLocation>
        <location evidence="1">Membrane</location>
        <topology evidence="1">Multi-pass membrane protein</topology>
    </subcellularLocation>
</comment>
<reference evidence="6 7" key="1">
    <citation type="submission" date="2010-05" db="EMBL/GenBank/DDBJ databases">
        <title>Complete sequence of Thermoanaerobacter mathranii subsp. mathranii mathranii str. A3.</title>
        <authorList>
            <consortium name="US DOE Joint Genome Institute"/>
            <person name="Lucas S."/>
            <person name="Copeland A."/>
            <person name="Lapidus A."/>
            <person name="Cheng J.-F."/>
            <person name="Bruce D."/>
            <person name="Goodwin L."/>
            <person name="Pitluck S."/>
            <person name="Held B."/>
            <person name="Detter J.C."/>
            <person name="Han C."/>
            <person name="Tapia R."/>
            <person name="Land M."/>
            <person name="Hauser L."/>
            <person name="Kyrpides N."/>
            <person name="Mikhailova N."/>
            <person name="Zhou J."/>
            <person name="Hemme C."/>
            <person name="Woyke T."/>
        </authorList>
    </citation>
    <scope>NUCLEOTIDE SEQUENCE [LARGE SCALE GENOMIC DNA]</scope>
    <source>
        <strain evidence="6 7">A3</strain>
    </source>
</reference>
<name>A0ABN3Z5X1_THEM3</name>
<feature type="transmembrane region" description="Helical" evidence="5">
    <location>
        <begin position="65"/>
        <end position="82"/>
    </location>
</feature>
<keyword evidence="2 5" id="KW-0812">Transmembrane</keyword>
<evidence type="ECO:0000313" key="7">
    <source>
        <dbReference type="Proteomes" id="UP000002064"/>
    </source>
</evidence>
<evidence type="ECO:0000313" key="6">
    <source>
        <dbReference type="EMBL" id="ADH61119.1"/>
    </source>
</evidence>
<sequence length="114" mass="12345">MYILQFLTSLYGGYFAAGIGILMLATLGIAGITDIHTANGIKNVLSLFINITSGLVLLFSGKVEWPFAIILMIGFALGGYLGAKISQKFDSKKVKSFVILWGIILAIVFWIRGV</sequence>